<name>A0A417YSD7_9BACI</name>
<dbReference type="PANTHER" id="PTHR33745">
    <property type="entry name" value="RSBT ANTAGONIST PROTEIN RSBS-RELATED"/>
    <property type="match status" value="1"/>
</dbReference>
<dbReference type="Pfam" id="PF01740">
    <property type="entry name" value="STAS"/>
    <property type="match status" value="1"/>
</dbReference>
<dbReference type="RefSeq" id="WP_118921234.1">
    <property type="nucleotide sequence ID" value="NZ_QWEG01000008.1"/>
</dbReference>
<dbReference type="PANTHER" id="PTHR33745:SF3">
    <property type="entry name" value="RSBT CO-ANTAGONIST PROTEIN RSBRC"/>
    <property type="match status" value="1"/>
</dbReference>
<sequence length="281" mass="31754">MRELDEALYQYLLSHSENMTEEWLSRRDSKAGSLYSSDASPELVRKLRDQNALFNEKITEVFIEDEETFKKGIIPWTRAVSEDRANSNVPLYYVLEQFGVFRSVIMHFIERFAREQHDSVGIECVFRWTNKINFAFEMVIDLFSRHFYEINNDIISEKEKIISELSSPVIPVTKGTGVLPLIGEIDLDRATAIMESVLTQSTAMRLSQLVIDLSGVPAMDTAVACQLSKLIKGLNLIGINATLSGIRPEVAQAAVALGITFDNTDFETDLAAALEKIHWQN</sequence>
<dbReference type="OrthoDB" id="9800154at2"/>
<keyword evidence="4" id="KW-1185">Reference proteome</keyword>
<dbReference type="EMBL" id="QWEG01000008">
    <property type="protein sequence ID" value="RHW38901.1"/>
    <property type="molecule type" value="Genomic_DNA"/>
</dbReference>
<dbReference type="PROSITE" id="PS50801">
    <property type="entry name" value="STAS"/>
    <property type="match status" value="1"/>
</dbReference>
<evidence type="ECO:0000313" key="4">
    <source>
        <dbReference type="Proteomes" id="UP000284416"/>
    </source>
</evidence>
<evidence type="ECO:0000256" key="1">
    <source>
        <dbReference type="ARBA" id="ARBA00022553"/>
    </source>
</evidence>
<gene>
    <name evidence="3" type="ORF">D1B31_13030</name>
</gene>
<keyword evidence="1" id="KW-0597">Phosphoprotein</keyword>
<dbReference type="SUPFAM" id="SSF52091">
    <property type="entry name" value="SpoIIaa-like"/>
    <property type="match status" value="1"/>
</dbReference>
<dbReference type="CDD" id="cd07041">
    <property type="entry name" value="STAS_RsbR_RsbS_like"/>
    <property type="match status" value="1"/>
</dbReference>
<comment type="caution">
    <text evidence="3">The sequence shown here is derived from an EMBL/GenBank/DDBJ whole genome shotgun (WGS) entry which is preliminary data.</text>
</comment>
<organism evidence="3 4">
    <name type="scientific">Neobacillus notoginsengisoli</name>
    <dbReference type="NCBI Taxonomy" id="1578198"/>
    <lineage>
        <taxon>Bacteria</taxon>
        <taxon>Bacillati</taxon>
        <taxon>Bacillota</taxon>
        <taxon>Bacilli</taxon>
        <taxon>Bacillales</taxon>
        <taxon>Bacillaceae</taxon>
        <taxon>Neobacillus</taxon>
    </lineage>
</organism>
<dbReference type="Gene3D" id="3.30.750.24">
    <property type="entry name" value="STAS domain"/>
    <property type="match status" value="1"/>
</dbReference>
<dbReference type="InterPro" id="IPR002645">
    <property type="entry name" value="STAS_dom"/>
</dbReference>
<dbReference type="InterPro" id="IPR051932">
    <property type="entry name" value="Bact_StressResp_Reg"/>
</dbReference>
<evidence type="ECO:0000313" key="3">
    <source>
        <dbReference type="EMBL" id="RHW38901.1"/>
    </source>
</evidence>
<accession>A0A417YSD7</accession>
<feature type="domain" description="STAS" evidence="2">
    <location>
        <begin position="166"/>
        <end position="277"/>
    </location>
</feature>
<reference evidence="3 4" key="1">
    <citation type="journal article" date="2017" name="Int. J. Syst. Evol. Microbiol.">
        <title>Bacillus notoginsengisoli sp. nov., a novel bacterium isolated from the rhizosphere of Panax notoginseng.</title>
        <authorList>
            <person name="Zhang M.Y."/>
            <person name="Cheng J."/>
            <person name="Cai Y."/>
            <person name="Zhang T.Y."/>
            <person name="Wu Y.Y."/>
            <person name="Manikprabhu D."/>
            <person name="Li W.J."/>
            <person name="Zhang Y.X."/>
        </authorList>
    </citation>
    <scope>NUCLEOTIDE SEQUENCE [LARGE SCALE GENOMIC DNA]</scope>
    <source>
        <strain evidence="3 4">JCM 30743</strain>
    </source>
</reference>
<evidence type="ECO:0000259" key="2">
    <source>
        <dbReference type="PROSITE" id="PS50801"/>
    </source>
</evidence>
<proteinExistence type="predicted"/>
<protein>
    <submittedName>
        <fullName evidence="3">STAS domain-containing protein</fullName>
    </submittedName>
</protein>
<dbReference type="InterPro" id="IPR036513">
    <property type="entry name" value="STAS_dom_sf"/>
</dbReference>
<dbReference type="Proteomes" id="UP000284416">
    <property type="component" value="Unassembled WGS sequence"/>
</dbReference>
<dbReference type="AlphaFoldDB" id="A0A417YSD7"/>